<name>A0A671EU16_RHIFE</name>
<evidence type="ECO:0000313" key="3">
    <source>
        <dbReference type="Proteomes" id="UP000472240"/>
    </source>
</evidence>
<keyword evidence="3" id="KW-1185">Reference proteome</keyword>
<accession>A0A671EU16</accession>
<feature type="compositionally biased region" description="Low complexity" evidence="1">
    <location>
        <begin position="57"/>
        <end position="70"/>
    </location>
</feature>
<feature type="region of interest" description="Disordered" evidence="1">
    <location>
        <begin position="1"/>
        <end position="140"/>
    </location>
</feature>
<dbReference type="InParanoid" id="A0A671EU16"/>
<reference evidence="2" key="5">
    <citation type="submission" date="2025-09" db="UniProtKB">
        <authorList>
            <consortium name="Ensembl"/>
        </authorList>
    </citation>
    <scope>IDENTIFICATION</scope>
</reference>
<dbReference type="GeneTree" id="ENSGT00490000044045"/>
<sequence>MEPGAQVPSWSSSEDEDPPSVPRWPSSRPVPKHSTPEEGSLPWRRRPPGRVPYHCGSPLPSRSSRVLSSSLRKRQLSTIWASEESSSDPQTSEEEPPVPASVTRRQQQWQEDSPESWPGNVGLPGIQNTARKRSQNPKKLAAVMERVRQWEARQLQSIEEATQHELTVEDD</sequence>
<organism evidence="2 3">
    <name type="scientific">Rhinolophus ferrumequinum</name>
    <name type="common">Greater horseshoe bat</name>
    <dbReference type="NCBI Taxonomy" id="59479"/>
    <lineage>
        <taxon>Eukaryota</taxon>
        <taxon>Metazoa</taxon>
        <taxon>Chordata</taxon>
        <taxon>Craniata</taxon>
        <taxon>Vertebrata</taxon>
        <taxon>Euteleostomi</taxon>
        <taxon>Mammalia</taxon>
        <taxon>Eutheria</taxon>
        <taxon>Laurasiatheria</taxon>
        <taxon>Chiroptera</taxon>
        <taxon>Yinpterochiroptera</taxon>
        <taxon>Rhinolophoidea</taxon>
        <taxon>Rhinolophidae</taxon>
        <taxon>Rhinolophinae</taxon>
        <taxon>Rhinolophus</taxon>
    </lineage>
</organism>
<reference evidence="2 3" key="2">
    <citation type="journal article" date="2018" name="Annu Rev Anim Biosci">
        <title>Bat Biology, Genomes, and the Bat1K Project: To Generate Chromosome-Level Genomes for All Living Bat Species.</title>
        <authorList>
            <person name="Teeling E.C."/>
            <person name="Vernes S.C."/>
            <person name="Davalos L.M."/>
            <person name="Ray D.A."/>
            <person name="Gilbert M.T.P."/>
            <person name="Myers E."/>
        </authorList>
    </citation>
    <scope>NUCLEOTIDE SEQUENCE</scope>
</reference>
<dbReference type="Ensembl" id="ENSRFET00010018243.1">
    <property type="protein sequence ID" value="ENSRFEP00010016725.1"/>
    <property type="gene ID" value="ENSRFEG00010011281.1"/>
</dbReference>
<dbReference type="OMA" id="SWHQNPG"/>
<protein>
    <submittedName>
        <fullName evidence="2">Coiled-coil domain containing 201</fullName>
    </submittedName>
</protein>
<reference evidence="3" key="3">
    <citation type="submission" date="2018-12" db="EMBL/GenBank/DDBJ databases">
        <title>G10K-VGP greater horseshoe bat female genome, primary haplotype.</title>
        <authorList>
            <person name="Teeling E."/>
            <person name="Myers G."/>
            <person name="Vernes S."/>
            <person name="Pippel M."/>
            <person name="Winkler S."/>
            <person name="Fedrigo O."/>
            <person name="Rhie A."/>
            <person name="Koren S."/>
            <person name="Phillippy A."/>
            <person name="Lewin H."/>
            <person name="Damas J."/>
            <person name="Howe K."/>
            <person name="Mountcastle J."/>
            <person name="Jarvis E.D."/>
        </authorList>
    </citation>
    <scope>NUCLEOTIDE SEQUENCE [LARGE SCALE GENOMIC DNA]</scope>
</reference>
<gene>
    <name evidence="2" type="primary">CCDC201</name>
</gene>
<dbReference type="Proteomes" id="UP000472240">
    <property type="component" value="Chromosome 20"/>
</dbReference>
<reference evidence="2 3" key="1">
    <citation type="journal article" date="2015" name="Annu Rev Anim Biosci">
        <title>The Genome 10K Project: a way forward.</title>
        <authorList>
            <person name="Koepfli K.P."/>
            <person name="Paten B."/>
            <person name="O'Brien S.J."/>
            <person name="Koepfli K.P."/>
            <person name="Paten B."/>
            <person name="Antunes A."/>
            <person name="Belov K."/>
            <person name="Bustamante C."/>
            <person name="Castoe T.A."/>
            <person name="Clawson H."/>
            <person name="Crawford A.J."/>
            <person name="Diekhans M."/>
            <person name="Distel D."/>
            <person name="Durbin R."/>
            <person name="Earl D."/>
            <person name="Fujita M.K."/>
            <person name="Gamble T."/>
            <person name="Georges A."/>
            <person name="Gemmell N."/>
            <person name="Gilbert M.T."/>
            <person name="Graves J.M."/>
            <person name="Green R.E."/>
            <person name="Hickey G."/>
            <person name="Jarvis E.D."/>
            <person name="Johnson W."/>
            <person name="Komissarov A."/>
            <person name="Korf I."/>
            <person name="Kuhn R."/>
            <person name="Larkin D.M."/>
            <person name="Lewin H."/>
            <person name="Lopez J.V."/>
            <person name="Ma J."/>
            <person name="Marques-Bonet T."/>
            <person name="Miller W."/>
            <person name="Murphy R."/>
            <person name="Pevzner P."/>
            <person name="Shapiro B."/>
            <person name="Steiner C."/>
            <person name="Tamazian G."/>
            <person name="Venkatesh B."/>
            <person name="Wang J."/>
            <person name="Wayne R."/>
            <person name="Wiley E."/>
            <person name="Yang H."/>
            <person name="Zhang G."/>
            <person name="Haussler D."/>
            <person name="Ryder O."/>
            <person name="O'Brien S.J."/>
        </authorList>
    </citation>
    <scope>NUCLEOTIDE SEQUENCE</scope>
</reference>
<dbReference type="AlphaFoldDB" id="A0A671EU16"/>
<reference evidence="2" key="4">
    <citation type="submission" date="2025-08" db="UniProtKB">
        <authorList>
            <consortium name="Ensembl"/>
        </authorList>
    </citation>
    <scope>IDENTIFICATION</scope>
</reference>
<evidence type="ECO:0000313" key="2">
    <source>
        <dbReference type="Ensembl" id="ENSRFEP00010016725.1"/>
    </source>
</evidence>
<proteinExistence type="predicted"/>
<evidence type="ECO:0000256" key="1">
    <source>
        <dbReference type="SAM" id="MobiDB-lite"/>
    </source>
</evidence>
<feature type="compositionally biased region" description="Polar residues" evidence="1">
    <location>
        <begin position="78"/>
        <end position="90"/>
    </location>
</feature>